<dbReference type="PIRSF" id="PIRSF005572">
    <property type="entry name" value="NifS"/>
    <property type="match status" value="1"/>
</dbReference>
<comment type="catalytic activity">
    <reaction evidence="5">
        <text>(sulfur carrier)-H + L-cysteine = (sulfur carrier)-SH + L-alanine</text>
        <dbReference type="Rhea" id="RHEA:43892"/>
        <dbReference type="Rhea" id="RHEA-COMP:14737"/>
        <dbReference type="Rhea" id="RHEA-COMP:14739"/>
        <dbReference type="ChEBI" id="CHEBI:29917"/>
        <dbReference type="ChEBI" id="CHEBI:35235"/>
        <dbReference type="ChEBI" id="CHEBI:57972"/>
        <dbReference type="ChEBI" id="CHEBI:64428"/>
        <dbReference type="EC" id="2.8.1.7"/>
    </reaction>
</comment>
<dbReference type="SUPFAM" id="SSF53383">
    <property type="entry name" value="PLP-dependent transferases"/>
    <property type="match status" value="1"/>
</dbReference>
<dbReference type="InterPro" id="IPR015424">
    <property type="entry name" value="PyrdxlP-dep_Trfase"/>
</dbReference>
<dbReference type="InterPro" id="IPR020578">
    <property type="entry name" value="Aminotrans_V_PyrdxlP_BS"/>
</dbReference>
<evidence type="ECO:0000313" key="8">
    <source>
        <dbReference type="EMBL" id="MCP1102069.1"/>
    </source>
</evidence>
<dbReference type="Pfam" id="PF00266">
    <property type="entry name" value="Aminotran_5"/>
    <property type="match status" value="1"/>
</dbReference>
<dbReference type="Gene3D" id="3.90.1150.10">
    <property type="entry name" value="Aspartate Aminotransferase, domain 1"/>
    <property type="match status" value="1"/>
</dbReference>
<gene>
    <name evidence="8" type="ORF">NK125_06510</name>
</gene>
<keyword evidence="9" id="KW-1185">Reference proteome</keyword>
<dbReference type="InterPro" id="IPR000192">
    <property type="entry name" value="Aminotrans_V_dom"/>
</dbReference>
<evidence type="ECO:0000313" key="9">
    <source>
        <dbReference type="Proteomes" id="UP001523566"/>
    </source>
</evidence>
<dbReference type="PANTHER" id="PTHR43586:SF4">
    <property type="entry name" value="ISOPENICILLIN N EPIMERASE"/>
    <property type="match status" value="1"/>
</dbReference>
<dbReference type="PANTHER" id="PTHR43586">
    <property type="entry name" value="CYSTEINE DESULFURASE"/>
    <property type="match status" value="1"/>
</dbReference>
<evidence type="ECO:0000256" key="4">
    <source>
        <dbReference type="ARBA" id="ARBA00022898"/>
    </source>
</evidence>
<evidence type="ECO:0000256" key="1">
    <source>
        <dbReference type="ARBA" id="ARBA00001933"/>
    </source>
</evidence>
<comment type="similarity">
    <text evidence="2">Belongs to the class-V pyridoxal-phosphate-dependent aminotransferase family. Csd subfamily.</text>
</comment>
<sequence>MENIYFDNASTSFPKAPGVGEEMADFISHRGFNINRGNYGGAYDVAGRVLETREKLARFFGCVNSENVIFTQNVTYALNQILKGVLKEGDHVITSNLEHNAVMRPLKQLEENGISHTIAGNVEELERTIKENTRMIVMTHASNVSGEILPIEEVGKICKERGILFTVDAAQSAGTLPIDMQAMCIDYLAFTGHKGLLGPQGIGGFLLSEKGRESIWPLIAGGTGSKSDSYAMPETLPDGLESGTLNLPGIIGLSVALDYLEKEGMEELHRKKMELTKYFLEKLGEIPEVRIIGSKDIKKRVSVVSVQMKNMDEAEASFCLETEGGVMTRVGLHCAPLAHKTLDTFPEGTIRFSFGNFNTIEEINRCIEIIYNLTK</sequence>
<organism evidence="8 9">
    <name type="scientific">Aequitasia blattaphilus</name>
    <dbReference type="NCBI Taxonomy" id="2949332"/>
    <lineage>
        <taxon>Bacteria</taxon>
        <taxon>Bacillati</taxon>
        <taxon>Bacillota</taxon>
        <taxon>Clostridia</taxon>
        <taxon>Lachnospirales</taxon>
        <taxon>Lachnospiraceae</taxon>
        <taxon>Aequitasia</taxon>
    </lineage>
</organism>
<dbReference type="PROSITE" id="PS00595">
    <property type="entry name" value="AA_TRANSFER_CLASS_5"/>
    <property type="match status" value="1"/>
</dbReference>
<dbReference type="InterPro" id="IPR015422">
    <property type="entry name" value="PyrdxlP-dep_Trfase_small"/>
</dbReference>
<dbReference type="InterPro" id="IPR016454">
    <property type="entry name" value="Cysteine_dSase"/>
</dbReference>
<dbReference type="InterPro" id="IPR015421">
    <property type="entry name" value="PyrdxlP-dep_Trfase_major"/>
</dbReference>
<evidence type="ECO:0000256" key="3">
    <source>
        <dbReference type="ARBA" id="ARBA00012239"/>
    </source>
</evidence>
<comment type="caution">
    <text evidence="8">The sequence shown here is derived from an EMBL/GenBank/DDBJ whole genome shotgun (WGS) entry which is preliminary data.</text>
</comment>
<dbReference type="RefSeq" id="WP_262065855.1">
    <property type="nucleotide sequence ID" value="NZ_JAMXOD010000007.1"/>
</dbReference>
<keyword evidence="8" id="KW-0032">Aminotransferase</keyword>
<dbReference type="Gene3D" id="3.40.640.10">
    <property type="entry name" value="Type I PLP-dependent aspartate aminotransferase-like (Major domain)"/>
    <property type="match status" value="1"/>
</dbReference>
<dbReference type="EMBL" id="JAMZFW010000007">
    <property type="protein sequence ID" value="MCP1102069.1"/>
    <property type="molecule type" value="Genomic_DNA"/>
</dbReference>
<accession>A0ABT1E8X0</accession>
<keyword evidence="4" id="KW-0663">Pyridoxal phosphate</keyword>
<dbReference type="NCBIfam" id="TIGR01977">
    <property type="entry name" value="am_tr_V_EF2568"/>
    <property type="match status" value="1"/>
</dbReference>
<name>A0ABT1E8X0_9FIRM</name>
<dbReference type="Proteomes" id="UP001523566">
    <property type="component" value="Unassembled WGS sequence"/>
</dbReference>
<dbReference type="InterPro" id="IPR010969">
    <property type="entry name" value="Cys_dSase-rel_unknwn_funct"/>
</dbReference>
<proteinExistence type="inferred from homology"/>
<evidence type="ECO:0000256" key="5">
    <source>
        <dbReference type="ARBA" id="ARBA00050776"/>
    </source>
</evidence>
<evidence type="ECO:0000259" key="7">
    <source>
        <dbReference type="Pfam" id="PF00266"/>
    </source>
</evidence>
<keyword evidence="8" id="KW-0808">Transferase</keyword>
<comment type="cofactor">
    <cofactor evidence="1 6">
        <name>pyridoxal 5'-phosphate</name>
        <dbReference type="ChEBI" id="CHEBI:597326"/>
    </cofactor>
</comment>
<reference evidence="8 9" key="1">
    <citation type="journal article" date="2022" name="Genome Biol. Evol.">
        <title>Host diet, physiology and behaviors set the stage for Lachnospiraceae cladogenesis.</title>
        <authorList>
            <person name="Vera-Ponce De Leon A."/>
            <person name="Schneider M."/>
            <person name="Jahnes B.C."/>
            <person name="Sadowski V."/>
            <person name="Camuy-Velez L.A."/>
            <person name="Duan J."/>
            <person name="Sabree Z.L."/>
        </authorList>
    </citation>
    <scope>NUCLEOTIDE SEQUENCE [LARGE SCALE GENOMIC DNA]</scope>
    <source>
        <strain evidence="8 9">PAL113</strain>
    </source>
</reference>
<evidence type="ECO:0000256" key="6">
    <source>
        <dbReference type="RuleBase" id="RU004504"/>
    </source>
</evidence>
<evidence type="ECO:0000256" key="2">
    <source>
        <dbReference type="ARBA" id="ARBA00010447"/>
    </source>
</evidence>
<feature type="domain" description="Aminotransferase class V" evidence="7">
    <location>
        <begin position="4"/>
        <end position="365"/>
    </location>
</feature>
<dbReference type="GO" id="GO:0008483">
    <property type="term" value="F:transaminase activity"/>
    <property type="evidence" value="ECO:0007669"/>
    <property type="project" value="UniProtKB-KW"/>
</dbReference>
<dbReference type="EC" id="2.8.1.7" evidence="3"/>
<protein>
    <recommendedName>
        <fullName evidence="3">cysteine desulfurase</fullName>
        <ecNumber evidence="3">2.8.1.7</ecNumber>
    </recommendedName>
</protein>